<keyword evidence="2 7" id="KW-0813">Transport</keyword>
<keyword evidence="3 7" id="KW-1134">Transmembrane beta strand</keyword>
<evidence type="ECO:0000256" key="3">
    <source>
        <dbReference type="ARBA" id="ARBA00022452"/>
    </source>
</evidence>
<keyword evidence="6 7" id="KW-0998">Cell outer membrane</keyword>
<accession>A0A9X1I5E9</accession>
<dbReference type="NCBIfam" id="TIGR04057">
    <property type="entry name" value="SusC_RagA_signa"/>
    <property type="match status" value="1"/>
</dbReference>
<dbReference type="InterPro" id="IPR012910">
    <property type="entry name" value="Plug_dom"/>
</dbReference>
<dbReference type="InterPro" id="IPR023996">
    <property type="entry name" value="TonB-dep_OMP_SusC/RagA"/>
</dbReference>
<dbReference type="EMBL" id="JAJAPX010000002">
    <property type="protein sequence ID" value="MCB4807597.1"/>
    <property type="molecule type" value="Genomic_DNA"/>
</dbReference>
<evidence type="ECO:0000256" key="7">
    <source>
        <dbReference type="PROSITE-ProRule" id="PRU01360"/>
    </source>
</evidence>
<dbReference type="SUPFAM" id="SSF56935">
    <property type="entry name" value="Porins"/>
    <property type="match status" value="1"/>
</dbReference>
<dbReference type="InterPro" id="IPR008969">
    <property type="entry name" value="CarboxyPept-like_regulatory"/>
</dbReference>
<evidence type="ECO:0000259" key="9">
    <source>
        <dbReference type="SMART" id="SM00965"/>
    </source>
</evidence>
<keyword evidence="5 7" id="KW-0472">Membrane</keyword>
<dbReference type="Proteomes" id="UP001139286">
    <property type="component" value="Unassembled WGS sequence"/>
</dbReference>
<dbReference type="InterPro" id="IPR036942">
    <property type="entry name" value="Beta-barrel_TonB_sf"/>
</dbReference>
<proteinExistence type="inferred from homology"/>
<sequence>MRIKPTLSIYKSLIFILLMVFNTVANSQNDTINLNYKDVPLTTIFKSIENQSSFRIIYNTSKIDIEKKASIRVKNASIKIVLDILFKSSKIQYIIKDNQVLLTTAKIKKHTSLLIKKEERLIKGKVLSKATNEPLLGATVLIKGTAVGAITNEKGEFTYALKGNDINNMALLVSFLGYKDLEIPVKNNSYFNITLEEDYSGLNEVIITSSYGTKQLKEEVVGSISTLQSRDIATNQASESIDKMIEGQLAGVLVENTSGIGGPVSINIRGQGSLTPLFDTVLGTSTQPLIIVDGVIMSEESAIDSSFFDGSGTYTETLANPLSQISAENIESINVLKDAAAVSIYGADGANGVIIITTKKGQKGQTKFNFATQVGISSAINQIQYLNGVQYNELRNEYLTNTGSSTVPYNGVNTDWFSLLNNTGVYNKYNFAAAGGNGKLNFRTSVTYLDIEEPQKGNNSKQLNAGININYHINDLHVGLSLNPSYVKKNAPNIYYNYAFIPTLSPYNDDGSYSSVGVTGLGNPLAAINQNTNTTDTYGVLGSINLAYPINNNLKISTLFGLNFTDKEQDRYFSGENESGQYSGTFTLNGVSYPNYGRRVINNRNSTKWNWQGQLLYNKQFNNSHNIDGLIGFELSEDKANFSYASGRGFVNPNIINAVTNAVQDDDITTTADETTDNQTYDSDISYNSRVSIFSQINYNYKKRYYFLGNIRRDESSVFGSDTDVAYNGGVGVSWIISNENNFNSNFINFLKIKTSYGTTGNSRIGSYRSKGLYNTSANGYNNFDEATTSTAPNGYLSWEKNTKFNAGIDFNFLNSVQLSLEYYYDAISDLITSRNIPSETGYSSIQLNAASMYNKGLELSTKVNWIQSEKFNWNTSFNISTLRSKVTELKGLGSQYSSGERALAQKVGYSTTTIWGINWVGIDPGTGRDLLEKDGQVYDAVTYNNLFDSADWEPIGDTQPDAYGGFNNSFKFKNLSLSIRGSFQIGGDFLVEDELIAKYSNTSNRNLSVNAYDYWRNQGDIALQPIVTSNNPTISNYSKYLFDNTYLKLSNINLTYNFPLNSVKFLNNLSVFLDVSNVGYWYKDKSPYDRNGIREFKFNYPQARTISMGINGKF</sequence>
<dbReference type="Gene3D" id="2.40.170.20">
    <property type="entry name" value="TonB-dependent receptor, beta-barrel domain"/>
    <property type="match status" value="1"/>
</dbReference>
<evidence type="ECO:0000256" key="4">
    <source>
        <dbReference type="ARBA" id="ARBA00022692"/>
    </source>
</evidence>
<keyword evidence="4 7" id="KW-0812">Transmembrane</keyword>
<dbReference type="Gene3D" id="3.55.50.30">
    <property type="match status" value="1"/>
</dbReference>
<keyword evidence="11" id="KW-1185">Reference proteome</keyword>
<dbReference type="Gene3D" id="2.60.40.1120">
    <property type="entry name" value="Carboxypeptidase-like, regulatory domain"/>
    <property type="match status" value="1"/>
</dbReference>
<feature type="chain" id="PRO_5040926071" evidence="8">
    <location>
        <begin position="28"/>
        <end position="1115"/>
    </location>
</feature>
<dbReference type="GO" id="GO:0009279">
    <property type="term" value="C:cell outer membrane"/>
    <property type="evidence" value="ECO:0007669"/>
    <property type="project" value="UniProtKB-SubCell"/>
</dbReference>
<evidence type="ECO:0000256" key="5">
    <source>
        <dbReference type="ARBA" id="ARBA00023136"/>
    </source>
</evidence>
<dbReference type="RefSeq" id="WP_226695055.1">
    <property type="nucleotide sequence ID" value="NZ_JAJAPX010000002.1"/>
</dbReference>
<comment type="subcellular location">
    <subcellularLocation>
        <location evidence="1 7">Cell outer membrane</location>
        <topology evidence="1 7">Multi-pass membrane protein</topology>
    </subcellularLocation>
</comment>
<dbReference type="InterPro" id="IPR039426">
    <property type="entry name" value="TonB-dep_rcpt-like"/>
</dbReference>
<keyword evidence="8" id="KW-0732">Signal</keyword>
<dbReference type="SMART" id="SM00965">
    <property type="entry name" value="STN"/>
    <property type="match status" value="1"/>
</dbReference>
<feature type="domain" description="Secretin/TonB short N-terminal" evidence="9">
    <location>
        <begin position="54"/>
        <end position="105"/>
    </location>
</feature>
<dbReference type="Gene3D" id="2.170.130.10">
    <property type="entry name" value="TonB-dependent receptor, plug domain"/>
    <property type="match status" value="1"/>
</dbReference>
<evidence type="ECO:0000313" key="10">
    <source>
        <dbReference type="EMBL" id="MCB4807597.1"/>
    </source>
</evidence>
<dbReference type="PROSITE" id="PS52016">
    <property type="entry name" value="TONB_DEPENDENT_REC_3"/>
    <property type="match status" value="1"/>
</dbReference>
<comment type="similarity">
    <text evidence="7">Belongs to the TonB-dependent receptor family.</text>
</comment>
<evidence type="ECO:0000313" key="11">
    <source>
        <dbReference type="Proteomes" id="UP001139286"/>
    </source>
</evidence>
<dbReference type="Pfam" id="PF07715">
    <property type="entry name" value="Plug"/>
    <property type="match status" value="1"/>
</dbReference>
<evidence type="ECO:0000256" key="6">
    <source>
        <dbReference type="ARBA" id="ARBA00023237"/>
    </source>
</evidence>
<evidence type="ECO:0000256" key="8">
    <source>
        <dbReference type="SAM" id="SignalP"/>
    </source>
</evidence>
<dbReference type="InterPro" id="IPR023997">
    <property type="entry name" value="TonB-dep_OMP_SusC/RagA_CS"/>
</dbReference>
<gene>
    <name evidence="10" type="ORF">LG651_04990</name>
</gene>
<dbReference type="InterPro" id="IPR037066">
    <property type="entry name" value="Plug_dom_sf"/>
</dbReference>
<name>A0A9X1I5E9_9FLAO</name>
<dbReference type="Pfam" id="PF07660">
    <property type="entry name" value="STN"/>
    <property type="match status" value="1"/>
</dbReference>
<reference evidence="10" key="1">
    <citation type="submission" date="2021-10" db="EMBL/GenBank/DDBJ databases">
        <title>Tamlana sargassums sp. nov., and Tamlana laminarinivorans sp. nov., two new bacteria isolated from the brown alga.</title>
        <authorList>
            <person name="Li J."/>
        </authorList>
    </citation>
    <scope>NUCLEOTIDE SEQUENCE</scope>
    <source>
        <strain evidence="10">62-3</strain>
    </source>
</reference>
<evidence type="ECO:0000256" key="1">
    <source>
        <dbReference type="ARBA" id="ARBA00004571"/>
    </source>
</evidence>
<protein>
    <submittedName>
        <fullName evidence="10">SusC/RagA family TonB-linked outer membrane protein</fullName>
    </submittedName>
</protein>
<dbReference type="InterPro" id="IPR011662">
    <property type="entry name" value="Secretin/TonB_short_N"/>
</dbReference>
<comment type="caution">
    <text evidence="10">The sequence shown here is derived from an EMBL/GenBank/DDBJ whole genome shotgun (WGS) entry which is preliminary data.</text>
</comment>
<dbReference type="AlphaFoldDB" id="A0A9X1I5E9"/>
<dbReference type="Pfam" id="PF13715">
    <property type="entry name" value="CarbopepD_reg_2"/>
    <property type="match status" value="1"/>
</dbReference>
<feature type="signal peptide" evidence="8">
    <location>
        <begin position="1"/>
        <end position="27"/>
    </location>
</feature>
<organism evidence="10 11">
    <name type="scientific">Neotamlana sargassicola</name>
    <dbReference type="NCBI Taxonomy" id="2883125"/>
    <lineage>
        <taxon>Bacteria</taxon>
        <taxon>Pseudomonadati</taxon>
        <taxon>Bacteroidota</taxon>
        <taxon>Flavobacteriia</taxon>
        <taxon>Flavobacteriales</taxon>
        <taxon>Flavobacteriaceae</taxon>
        <taxon>Neotamlana</taxon>
    </lineage>
</organism>
<dbReference type="SUPFAM" id="SSF49464">
    <property type="entry name" value="Carboxypeptidase regulatory domain-like"/>
    <property type="match status" value="1"/>
</dbReference>
<evidence type="ECO:0000256" key="2">
    <source>
        <dbReference type="ARBA" id="ARBA00022448"/>
    </source>
</evidence>
<dbReference type="NCBIfam" id="TIGR04056">
    <property type="entry name" value="OMP_RagA_SusC"/>
    <property type="match status" value="1"/>
</dbReference>